<evidence type="ECO:0008006" key="4">
    <source>
        <dbReference type="Google" id="ProtNLM"/>
    </source>
</evidence>
<dbReference type="Pfam" id="PF02519">
    <property type="entry name" value="Auxin_inducible"/>
    <property type="match status" value="1"/>
</dbReference>
<evidence type="ECO:0000313" key="3">
    <source>
        <dbReference type="Proteomes" id="UP000834106"/>
    </source>
</evidence>
<protein>
    <recommendedName>
        <fullName evidence="4">Small auxin up regulated protein</fullName>
    </recommendedName>
</protein>
<keyword evidence="3" id="KW-1185">Reference proteome</keyword>
<comment type="similarity">
    <text evidence="1">Belongs to the ARG7 family.</text>
</comment>
<evidence type="ECO:0000256" key="1">
    <source>
        <dbReference type="ARBA" id="ARBA00006974"/>
    </source>
</evidence>
<dbReference type="AlphaFoldDB" id="A0AAD1ZL59"/>
<dbReference type="GO" id="GO:0009733">
    <property type="term" value="P:response to auxin"/>
    <property type="evidence" value="ECO:0007669"/>
    <property type="project" value="InterPro"/>
</dbReference>
<dbReference type="Proteomes" id="UP000834106">
    <property type="component" value="Chromosome 10"/>
</dbReference>
<name>A0AAD1ZL59_9LAMI</name>
<dbReference type="InterPro" id="IPR003676">
    <property type="entry name" value="SAUR_fam"/>
</dbReference>
<sequence>MISSRKLIKMARKWQRLAAMGRKRITVPGKNDYEEASTSSHSSNSLARKGQFIVYTTDKKRYAFPIAYLNNCILRELLIMSEEEFGLPSHGPITLPCDAVFMDYAISLIQKKATKEVEKALLMSMAAYRCSSSYQFHELETTQRLMLCSC</sequence>
<proteinExistence type="inferred from homology"/>
<organism evidence="2 3">
    <name type="scientific">Fraxinus pennsylvanica</name>
    <dbReference type="NCBI Taxonomy" id="56036"/>
    <lineage>
        <taxon>Eukaryota</taxon>
        <taxon>Viridiplantae</taxon>
        <taxon>Streptophyta</taxon>
        <taxon>Embryophyta</taxon>
        <taxon>Tracheophyta</taxon>
        <taxon>Spermatophyta</taxon>
        <taxon>Magnoliopsida</taxon>
        <taxon>eudicotyledons</taxon>
        <taxon>Gunneridae</taxon>
        <taxon>Pentapetalae</taxon>
        <taxon>asterids</taxon>
        <taxon>lamiids</taxon>
        <taxon>Lamiales</taxon>
        <taxon>Oleaceae</taxon>
        <taxon>Oleeae</taxon>
        <taxon>Fraxinus</taxon>
    </lineage>
</organism>
<accession>A0AAD1ZL59</accession>
<gene>
    <name evidence="2" type="ORF">FPE_LOCUS16514</name>
</gene>
<evidence type="ECO:0000313" key="2">
    <source>
        <dbReference type="EMBL" id="CAI9769776.1"/>
    </source>
</evidence>
<dbReference type="PANTHER" id="PTHR31175">
    <property type="entry name" value="AUXIN-RESPONSIVE FAMILY PROTEIN"/>
    <property type="match status" value="1"/>
</dbReference>
<reference evidence="2" key="1">
    <citation type="submission" date="2023-05" db="EMBL/GenBank/DDBJ databases">
        <authorList>
            <person name="Huff M."/>
        </authorList>
    </citation>
    <scope>NUCLEOTIDE SEQUENCE</scope>
</reference>
<dbReference type="EMBL" id="OU503045">
    <property type="protein sequence ID" value="CAI9769776.1"/>
    <property type="molecule type" value="Genomic_DNA"/>
</dbReference>